<keyword evidence="2" id="KW-1185">Reference proteome</keyword>
<evidence type="ECO:0000313" key="1">
    <source>
        <dbReference type="EMBL" id="GFZ94125.1"/>
    </source>
</evidence>
<sequence>MRTKTKTKIVAKPEPEALSCFRADCSGQPDFRYHRYFWKESGPRTGIAATVRAKLQPAGHQAARHDLLLPPTSPGEYSDLDHLLARFDATQPSIERNGFAQFTIDLSSDLPLHVSWEEIRAWVRAYFVSRLQLAALMVLHAPFMAGSANDPHVHILLPARRLSANGFGLHARDVCCDEGHAEAQRDWNAFRAAGQFNA</sequence>
<comment type="caution">
    <text evidence="1">The sequence shown here is derived from an EMBL/GenBank/DDBJ whole genome shotgun (WGS) entry which is preliminary data.</text>
</comment>
<evidence type="ECO:0008006" key="3">
    <source>
        <dbReference type="Google" id="ProtNLM"/>
    </source>
</evidence>
<dbReference type="EMBL" id="BMDU01000005">
    <property type="protein sequence ID" value="GFZ94125.1"/>
    <property type="molecule type" value="Genomic_DNA"/>
</dbReference>
<reference evidence="2" key="1">
    <citation type="journal article" date="2019" name="Int. J. Syst. Evol. Microbiol.">
        <title>The Global Catalogue of Microorganisms (GCM) 10K type strain sequencing project: providing services to taxonomists for standard genome sequencing and annotation.</title>
        <authorList>
            <consortium name="The Broad Institute Genomics Platform"/>
            <consortium name="The Broad Institute Genome Sequencing Center for Infectious Disease"/>
            <person name="Wu L."/>
            <person name="Ma J."/>
        </authorList>
    </citation>
    <scope>NUCLEOTIDE SEQUENCE [LARGE SCALE GENOMIC DNA]</scope>
    <source>
        <strain evidence="2">CCM 7327</strain>
    </source>
</reference>
<dbReference type="Proteomes" id="UP000628109">
    <property type="component" value="Unassembled WGS sequence"/>
</dbReference>
<gene>
    <name evidence="1" type="ORF">GCM10019071_25500</name>
</gene>
<protein>
    <recommendedName>
        <fullName evidence="3">MobA/MobL protein domain-containing protein</fullName>
    </recommendedName>
</protein>
<dbReference type="Gene3D" id="3.30.930.30">
    <property type="match status" value="1"/>
</dbReference>
<evidence type="ECO:0000313" key="2">
    <source>
        <dbReference type="Proteomes" id="UP000628109"/>
    </source>
</evidence>
<accession>A0ABQ1EZT1</accession>
<proteinExistence type="predicted"/>
<organism evidence="1 2">
    <name type="scientific">Sphingobium fuliginis (strain ATCC 27551)</name>
    <dbReference type="NCBI Taxonomy" id="336203"/>
    <lineage>
        <taxon>Bacteria</taxon>
        <taxon>Pseudomonadati</taxon>
        <taxon>Pseudomonadota</taxon>
        <taxon>Alphaproteobacteria</taxon>
        <taxon>Sphingomonadales</taxon>
        <taxon>Sphingomonadaceae</taxon>
        <taxon>Sphingobium</taxon>
    </lineage>
</organism>
<dbReference type="RefSeq" id="WP_130030021.1">
    <property type="nucleotide sequence ID" value="NZ_BMDU01000005.1"/>
</dbReference>
<name>A0ABQ1EZT1_SPHSA</name>